<keyword evidence="5" id="KW-0560">Oxidoreductase</keyword>
<evidence type="ECO:0000256" key="6">
    <source>
        <dbReference type="PIRSR" id="PIRSR625650-1"/>
    </source>
</evidence>
<accession>K6VUC8</accession>
<dbReference type="GO" id="GO:0008609">
    <property type="term" value="F:alkylglycerone-phosphate synthase activity"/>
    <property type="evidence" value="ECO:0007669"/>
    <property type="project" value="InterPro"/>
</dbReference>
<dbReference type="InterPro" id="IPR016164">
    <property type="entry name" value="FAD-linked_Oxase-like_C"/>
</dbReference>
<feature type="active site" description="Proton donor/acceptor" evidence="6">
    <location>
        <position position="481"/>
    </location>
</feature>
<dbReference type="InterPro" id="IPR006094">
    <property type="entry name" value="Oxid_FAD_bind_N"/>
</dbReference>
<dbReference type="InterPro" id="IPR004113">
    <property type="entry name" value="FAD-bd_oxidored_4_C"/>
</dbReference>
<dbReference type="AlphaFoldDB" id="K6VUC8"/>
<dbReference type="Gene3D" id="3.30.70.3450">
    <property type="match status" value="1"/>
</dbReference>
<keyword evidence="3" id="KW-0285">Flavoprotein</keyword>
<dbReference type="OrthoDB" id="9811557at2"/>
<protein>
    <submittedName>
        <fullName evidence="11">Putative FAD-linked oxidase</fullName>
    </submittedName>
</protein>
<dbReference type="InterPro" id="IPR025650">
    <property type="entry name" value="Alkyl-DHAP_Synthase"/>
</dbReference>
<dbReference type="EMBL" id="BAGZ01000017">
    <property type="protein sequence ID" value="GAB78950.1"/>
    <property type="molecule type" value="Genomic_DNA"/>
</dbReference>
<dbReference type="InterPro" id="IPR016166">
    <property type="entry name" value="FAD-bd_PCMH"/>
</dbReference>
<dbReference type="InterPro" id="IPR036318">
    <property type="entry name" value="FAD-bd_PCMH-like_sf"/>
</dbReference>
<dbReference type="Gene3D" id="3.30.43.10">
    <property type="entry name" value="Uridine Diphospho-n-acetylenolpyruvylglucosamine Reductase, domain 2"/>
    <property type="match status" value="1"/>
</dbReference>
<dbReference type="Pfam" id="PF02913">
    <property type="entry name" value="FAD-oxidase_C"/>
    <property type="match status" value="1"/>
</dbReference>
<dbReference type="PANTHER" id="PTHR46568">
    <property type="entry name" value="ALKYLDIHYDROXYACETONEPHOSPHATE SYNTHASE, PEROXISOMAL"/>
    <property type="match status" value="1"/>
</dbReference>
<feature type="binding site" evidence="8">
    <location>
        <begin position="280"/>
        <end position="286"/>
    </location>
    <ligand>
        <name>FAD</name>
        <dbReference type="ChEBI" id="CHEBI:57692"/>
    </ligand>
</feature>
<evidence type="ECO:0000256" key="9">
    <source>
        <dbReference type="PIRSR" id="PIRSR625650-4"/>
    </source>
</evidence>
<feature type="domain" description="FAD-binding PCMH-type" evidence="10">
    <location>
        <begin position="106"/>
        <end position="296"/>
    </location>
</feature>
<evidence type="ECO:0000256" key="4">
    <source>
        <dbReference type="ARBA" id="ARBA00022827"/>
    </source>
</evidence>
<dbReference type="SUPFAM" id="SSF56176">
    <property type="entry name" value="FAD-binding/transporter-associated domain-like"/>
    <property type="match status" value="1"/>
</dbReference>
<dbReference type="FunFam" id="1.10.45.10:FF:000001">
    <property type="entry name" value="D-lactate dehydrogenase mitochondrial"/>
    <property type="match status" value="1"/>
</dbReference>
<evidence type="ECO:0000256" key="1">
    <source>
        <dbReference type="ARBA" id="ARBA00001974"/>
    </source>
</evidence>
<dbReference type="Gene3D" id="3.30.465.10">
    <property type="match status" value="1"/>
</dbReference>
<proteinExistence type="inferred from homology"/>
<name>K6VUC8_9MICO</name>
<evidence type="ECO:0000256" key="5">
    <source>
        <dbReference type="ARBA" id="ARBA00023002"/>
    </source>
</evidence>
<dbReference type="GO" id="GO:0071949">
    <property type="term" value="F:FAD binding"/>
    <property type="evidence" value="ECO:0007669"/>
    <property type="project" value="InterPro"/>
</dbReference>
<dbReference type="Gene3D" id="3.30.300.330">
    <property type="match status" value="1"/>
</dbReference>
<dbReference type="Proteomes" id="UP000008495">
    <property type="component" value="Unassembled WGS sequence"/>
</dbReference>
<feature type="site" description="Important for enzyme activity" evidence="9">
    <location>
        <position position="334"/>
    </location>
</feature>
<evidence type="ECO:0000259" key="10">
    <source>
        <dbReference type="PROSITE" id="PS51387"/>
    </source>
</evidence>
<evidence type="ECO:0000256" key="3">
    <source>
        <dbReference type="ARBA" id="ARBA00022630"/>
    </source>
</evidence>
<comment type="caution">
    <text evidence="11">The sequence shown here is derived from an EMBL/GenBank/DDBJ whole genome shotgun (WGS) entry which is preliminary data.</text>
</comment>
<gene>
    <name evidence="11" type="ORF">AUCHE_17_01640</name>
</gene>
<dbReference type="SUPFAM" id="SSF55103">
    <property type="entry name" value="FAD-linked oxidases, C-terminal domain"/>
    <property type="match status" value="1"/>
</dbReference>
<dbReference type="STRING" id="100225.SAMN05421595_0165"/>
<reference evidence="11 12" key="1">
    <citation type="submission" date="2012-08" db="EMBL/GenBank/DDBJ databases">
        <title>Whole genome shotgun sequence of Austwickia chelonae NBRC 105200.</title>
        <authorList>
            <person name="Yoshida I."/>
            <person name="Hosoyama A."/>
            <person name="Tsuchikane K."/>
            <person name="Katsumata H."/>
            <person name="Ando Y."/>
            <person name="Ohji S."/>
            <person name="Hamada M."/>
            <person name="Tamura T."/>
            <person name="Yamazoe A."/>
            <person name="Yamazaki S."/>
            <person name="Fujita N."/>
        </authorList>
    </citation>
    <scope>NUCLEOTIDE SEQUENCE [LARGE SCALE GENOMIC DNA]</scope>
    <source>
        <strain evidence="11 12">NBRC 105200</strain>
    </source>
</reference>
<dbReference type="PANTHER" id="PTHR46568:SF1">
    <property type="entry name" value="ALKYLDIHYDROXYACETONEPHOSPHATE SYNTHASE, PEROXISOMAL"/>
    <property type="match status" value="1"/>
</dbReference>
<dbReference type="Gene3D" id="1.10.45.10">
    <property type="entry name" value="Vanillyl-alcohol Oxidase, Chain A, domain 4"/>
    <property type="match status" value="1"/>
</dbReference>
<comment type="similarity">
    <text evidence="2">Belongs to the FAD-binding oxidoreductase/transferase type 4 family.</text>
</comment>
<evidence type="ECO:0000256" key="8">
    <source>
        <dbReference type="PIRSR" id="PIRSR625650-3"/>
    </source>
</evidence>
<dbReference type="InterPro" id="IPR016169">
    <property type="entry name" value="FAD-bd_PCMH_sub2"/>
</dbReference>
<feature type="binding site" evidence="8">
    <location>
        <begin position="138"/>
        <end position="144"/>
    </location>
    <ligand>
        <name>FAD</name>
        <dbReference type="ChEBI" id="CHEBI:57692"/>
    </ligand>
</feature>
<dbReference type="GO" id="GO:0008610">
    <property type="term" value="P:lipid biosynthetic process"/>
    <property type="evidence" value="ECO:0007669"/>
    <property type="project" value="InterPro"/>
</dbReference>
<evidence type="ECO:0000256" key="2">
    <source>
        <dbReference type="ARBA" id="ARBA00008000"/>
    </source>
</evidence>
<dbReference type="InterPro" id="IPR016167">
    <property type="entry name" value="FAD-bd_PCMH_sub1"/>
</dbReference>
<organism evidence="11 12">
    <name type="scientific">Austwickia chelonae NBRC 105200</name>
    <dbReference type="NCBI Taxonomy" id="1184607"/>
    <lineage>
        <taxon>Bacteria</taxon>
        <taxon>Bacillati</taxon>
        <taxon>Actinomycetota</taxon>
        <taxon>Actinomycetes</taxon>
        <taxon>Micrococcales</taxon>
        <taxon>Dermatophilaceae</taxon>
        <taxon>Austwickia</taxon>
    </lineage>
</organism>
<evidence type="ECO:0000313" key="12">
    <source>
        <dbReference type="Proteomes" id="UP000008495"/>
    </source>
</evidence>
<keyword evidence="12" id="KW-1185">Reference proteome</keyword>
<evidence type="ECO:0000313" key="11">
    <source>
        <dbReference type="EMBL" id="GAB78950.1"/>
    </source>
</evidence>
<keyword evidence="4 8" id="KW-0274">FAD</keyword>
<dbReference type="GO" id="GO:0016491">
    <property type="term" value="F:oxidoreductase activity"/>
    <property type="evidence" value="ECO:0007669"/>
    <property type="project" value="UniProtKB-KW"/>
</dbReference>
<dbReference type="eggNOG" id="COG0277">
    <property type="taxonomic scope" value="Bacteria"/>
</dbReference>
<dbReference type="RefSeq" id="WP_006503707.1">
    <property type="nucleotide sequence ID" value="NZ_BAGZ01000017.1"/>
</dbReference>
<dbReference type="PROSITE" id="PS51387">
    <property type="entry name" value="FAD_PCMH"/>
    <property type="match status" value="1"/>
</dbReference>
<evidence type="ECO:0000256" key="7">
    <source>
        <dbReference type="PIRSR" id="PIRSR625650-2"/>
    </source>
</evidence>
<comment type="cofactor">
    <cofactor evidence="1 8">
        <name>FAD</name>
        <dbReference type="ChEBI" id="CHEBI:57692"/>
    </cofactor>
</comment>
<sequence>MVDALTRSVPRSVWHGWGDPTQVRPLAPAAWTFLGERLGAEPQAVPRKPVTIGEVRLPERQLPEQARLELIEIVGGDHVREDRDSRVCHAGGKSWPDLFRAWTGDGSAAPDAVILPRDEEQVGAVLQVCADHRIAVVPFGGGTSVVGGVQSDLTGPDTDPDELFTGVIALDLRRLDRMLSYDPISRTAVFQAGLRGPDVEQALRPHGMTFGHYPQSHQEATFGGYLATRSAGQASTGYGRPDEHVLGLTMVTPTGTLNLGGRSPASAAGPRLQDLVLGSEGTLGIITEASVRVHPMPTVKRHATWVFESYQAGCDALRALAQDLGEGIIADVCRLSDEEETEVNLKHAGRAGQALLRYCSLRGMEHPALLILVWEGTDSSLVKARQSACEGVLRKTGGRSVPSVVAKAWEKHRFSGPYTRDYLLAHRVLADTLETATTWDRLPALHSAVGGAIRHALEQDGRRCLVMCHVSHVYAAGASLYYTFVCPENDDPMGQWQAVKQAACQAIVTTGGTITHHHAVGRDHRPYVGAEWGQIGVRAVRAIKQELDPVGILNPGKLIPDEAKDVT</sequence>
<feature type="binding site" evidence="7">
    <location>
        <position position="420"/>
    </location>
    <ligand>
        <name>substrate</name>
    </ligand>
</feature>
<dbReference type="Pfam" id="PF01565">
    <property type="entry name" value="FAD_binding_4"/>
    <property type="match status" value="1"/>
</dbReference>
<dbReference type="InterPro" id="IPR016171">
    <property type="entry name" value="Vanillyl_alc_oxidase_C-sub2"/>
</dbReference>